<dbReference type="BioCyc" id="LACI272621:G1G49-328-MONOMER"/>
<evidence type="ECO:0000313" key="1">
    <source>
        <dbReference type="EMBL" id="AAV42226.1"/>
    </source>
</evidence>
<dbReference type="PATRIC" id="fig|272621.13.peg.320"/>
<reference evidence="1 2" key="1">
    <citation type="journal article" date="2005" name="Proc. Natl. Acad. Sci. U.S.A.">
        <title>Complete genome sequence of the probiotic lactic acid bacterium Lactobacillus acidophilus NCFM.</title>
        <authorList>
            <person name="Altermann E."/>
            <person name="Russell W.M."/>
            <person name="Azcarate-Peril M.A."/>
            <person name="Barrangou R."/>
            <person name="Buck B.L."/>
            <person name="McAuliffe O."/>
            <person name="Souther N."/>
            <person name="Dobson A."/>
            <person name="Duong T."/>
            <person name="Callanan M."/>
            <person name="Lick S."/>
            <person name="Hamrick A."/>
            <person name="Cano R."/>
            <person name="Klaenhammer T.R."/>
        </authorList>
    </citation>
    <scope>NUCLEOTIDE SEQUENCE [LARGE SCALE GENOMIC DNA]</scope>
    <source>
        <strain evidence="2">ATCC 700396 / NCK56 / N2 / NCFM</strain>
    </source>
</reference>
<organism evidence="2">
    <name type="scientific">Lactobacillus acidophilus (strain ATCC 700396 / NCK56 / N2 / NCFM)</name>
    <dbReference type="NCBI Taxonomy" id="272621"/>
    <lineage>
        <taxon>Bacteria</taxon>
        <taxon>Bacillati</taxon>
        <taxon>Bacillota</taxon>
        <taxon>Bacilli</taxon>
        <taxon>Lactobacillales</taxon>
        <taxon>Lactobacillaceae</taxon>
        <taxon>Lactobacillus</taxon>
    </lineage>
</organism>
<dbReference type="EMBL" id="CP000033">
    <property type="protein sequence ID" value="AAV42226.1"/>
    <property type="molecule type" value="Genomic_DNA"/>
</dbReference>
<gene>
    <name evidence="1" type="ordered locus">LBA0334</name>
</gene>
<dbReference type="HOGENOM" id="CLU_3184939_0_0_9"/>
<dbReference type="Proteomes" id="UP000006381">
    <property type="component" value="Chromosome"/>
</dbReference>
<proteinExistence type="predicted"/>
<accession>Q5FM48</accession>
<dbReference type="GeneID" id="93290567"/>
<keyword evidence="2" id="KW-1185">Reference proteome</keyword>
<dbReference type="KEGG" id="lac:LBA0334"/>
<name>Q5FM48_LACAC</name>
<dbReference type="RefSeq" id="WP_003549067.1">
    <property type="nucleotide sequence ID" value="NC_006814.3"/>
</dbReference>
<sequence>MLESKLDDILDQVDEKAYTTAYLDFFPKTFQFDNDKFDEFENCIDG</sequence>
<protein>
    <submittedName>
        <fullName evidence="1">Uncharacterized protein</fullName>
    </submittedName>
</protein>
<dbReference type="AlphaFoldDB" id="Q5FM48"/>
<evidence type="ECO:0000313" key="2">
    <source>
        <dbReference type="Proteomes" id="UP000006381"/>
    </source>
</evidence>